<reference evidence="1" key="1">
    <citation type="journal article" date="2015" name="Nature">
        <title>Complex archaea that bridge the gap between prokaryotes and eukaryotes.</title>
        <authorList>
            <person name="Spang A."/>
            <person name="Saw J.H."/>
            <person name="Jorgensen S.L."/>
            <person name="Zaremba-Niedzwiedzka K."/>
            <person name="Martijn J."/>
            <person name="Lind A.E."/>
            <person name="van Eijk R."/>
            <person name="Schleper C."/>
            <person name="Guy L."/>
            <person name="Ettema T.J."/>
        </authorList>
    </citation>
    <scope>NUCLEOTIDE SEQUENCE</scope>
</reference>
<dbReference type="AlphaFoldDB" id="A0A0F9FIZ2"/>
<comment type="caution">
    <text evidence="1">The sequence shown here is derived from an EMBL/GenBank/DDBJ whole genome shotgun (WGS) entry which is preliminary data.</text>
</comment>
<organism evidence="1">
    <name type="scientific">marine sediment metagenome</name>
    <dbReference type="NCBI Taxonomy" id="412755"/>
    <lineage>
        <taxon>unclassified sequences</taxon>
        <taxon>metagenomes</taxon>
        <taxon>ecological metagenomes</taxon>
    </lineage>
</organism>
<evidence type="ECO:0000313" key="1">
    <source>
        <dbReference type="EMBL" id="KKL86349.1"/>
    </source>
</evidence>
<accession>A0A0F9FIZ2</accession>
<protein>
    <submittedName>
        <fullName evidence="1">Uncharacterized protein</fullName>
    </submittedName>
</protein>
<sequence length="117" mass="12995">MYYQRFAVVGVINVTTLDAGLVSLVEEPVRITAILLTVSDYADDIIEGWIGNERVMECPDYIFDTDALEATMSKSTTKIIRLPIEQEIPPGQIFKAGVRCGAVAIDLFGAYEYEKVE</sequence>
<dbReference type="EMBL" id="LAZR01021142">
    <property type="protein sequence ID" value="KKL86349.1"/>
    <property type="molecule type" value="Genomic_DNA"/>
</dbReference>
<name>A0A0F9FIZ2_9ZZZZ</name>
<proteinExistence type="predicted"/>
<gene>
    <name evidence="1" type="ORF">LCGC14_1945610</name>
</gene>